<gene>
    <name evidence="1" type="ORF">MNV_540008</name>
</gene>
<evidence type="ECO:0008006" key="3">
    <source>
        <dbReference type="Google" id="ProtNLM"/>
    </source>
</evidence>
<dbReference type="Proteomes" id="UP000218615">
    <property type="component" value="Unassembled WGS sequence"/>
</dbReference>
<accession>A0A284VRJ9</accession>
<organism evidence="1 2">
    <name type="scientific">Candidatus Methanoperedens nitratireducens</name>
    <dbReference type="NCBI Taxonomy" id="1392998"/>
    <lineage>
        <taxon>Archaea</taxon>
        <taxon>Methanobacteriati</taxon>
        <taxon>Methanobacteriota</taxon>
        <taxon>Stenosarchaea group</taxon>
        <taxon>Methanomicrobia</taxon>
        <taxon>Methanosarcinales</taxon>
        <taxon>ANME-2 cluster</taxon>
        <taxon>Candidatus Methanoperedentaceae</taxon>
        <taxon>Candidatus Methanoperedens</taxon>
    </lineage>
</organism>
<evidence type="ECO:0000313" key="1">
    <source>
        <dbReference type="EMBL" id="SNQ61911.1"/>
    </source>
</evidence>
<proteinExistence type="predicted"/>
<keyword evidence="2" id="KW-1185">Reference proteome</keyword>
<dbReference type="EMBL" id="FZMP01000201">
    <property type="protein sequence ID" value="SNQ61911.1"/>
    <property type="molecule type" value="Genomic_DNA"/>
</dbReference>
<sequence length="63" mass="7321">MKEVVDNTIPYIEQYYPRNNSESGFSADKRWFGWKVGQKRDDRIGAALTCTGVRHNLLNLYPT</sequence>
<evidence type="ECO:0000313" key="2">
    <source>
        <dbReference type="Proteomes" id="UP000218615"/>
    </source>
</evidence>
<dbReference type="AlphaFoldDB" id="A0A284VRJ9"/>
<reference evidence="2" key="1">
    <citation type="submission" date="2017-06" db="EMBL/GenBank/DDBJ databases">
        <authorList>
            <person name="Cremers G."/>
        </authorList>
    </citation>
    <scope>NUCLEOTIDE SEQUENCE [LARGE SCALE GENOMIC DNA]</scope>
</reference>
<name>A0A284VRJ9_9EURY</name>
<protein>
    <recommendedName>
        <fullName evidence="3">Transposase</fullName>
    </recommendedName>
</protein>